<evidence type="ECO:0000256" key="10">
    <source>
        <dbReference type="ARBA" id="ARBA00022806"/>
    </source>
</evidence>
<keyword evidence="13 19" id="KW-0411">Iron-sulfur</keyword>
<dbReference type="PANTHER" id="PTHR10887">
    <property type="entry name" value="DNA2/NAM7 HELICASE FAMILY"/>
    <property type="match status" value="1"/>
</dbReference>
<keyword evidence="4 19" id="KW-0235">DNA replication</keyword>
<dbReference type="EC" id="3.6.4.12" evidence="19"/>
<keyword evidence="24" id="KW-1185">Reference proteome</keyword>
<dbReference type="InterPro" id="IPR045055">
    <property type="entry name" value="DNA2/NAM7-like"/>
</dbReference>
<dbReference type="InterPro" id="IPR027417">
    <property type="entry name" value="P-loop_NTPase"/>
</dbReference>
<dbReference type="InterPro" id="IPR014808">
    <property type="entry name" value="DNA_replication_fac_Dna2_N"/>
</dbReference>
<evidence type="ECO:0000256" key="14">
    <source>
        <dbReference type="ARBA" id="ARBA00023125"/>
    </source>
</evidence>
<gene>
    <name evidence="23" type="ORF">M9Y10_024020</name>
</gene>
<evidence type="ECO:0000256" key="16">
    <source>
        <dbReference type="ARBA" id="ARBA00023242"/>
    </source>
</evidence>
<evidence type="ECO:0000256" key="1">
    <source>
        <dbReference type="ARBA" id="ARBA00001966"/>
    </source>
</evidence>
<keyword evidence="7 19" id="KW-0547">Nucleotide-binding</keyword>
<evidence type="ECO:0000256" key="12">
    <source>
        <dbReference type="ARBA" id="ARBA00023004"/>
    </source>
</evidence>
<proteinExistence type="inferred from homology"/>
<keyword evidence="5 19" id="KW-0540">Nuclease</keyword>
<evidence type="ECO:0000256" key="18">
    <source>
        <dbReference type="ARBA" id="ARBA00047995"/>
    </source>
</evidence>
<dbReference type="Gene3D" id="3.40.50.300">
    <property type="entry name" value="P-loop containing nucleotide triphosphate hydrolases"/>
    <property type="match status" value="2"/>
</dbReference>
<dbReference type="Pfam" id="PF13087">
    <property type="entry name" value="AAA_12"/>
    <property type="match status" value="1"/>
</dbReference>
<dbReference type="Pfam" id="PF13086">
    <property type="entry name" value="AAA_11"/>
    <property type="match status" value="2"/>
</dbReference>
<evidence type="ECO:0000313" key="23">
    <source>
        <dbReference type="EMBL" id="KAK8895551.1"/>
    </source>
</evidence>
<dbReference type="CDD" id="cd18041">
    <property type="entry name" value="DEXXQc_DNA2"/>
    <property type="match status" value="1"/>
</dbReference>
<evidence type="ECO:0000256" key="7">
    <source>
        <dbReference type="ARBA" id="ARBA00022741"/>
    </source>
</evidence>
<evidence type="ECO:0000256" key="13">
    <source>
        <dbReference type="ARBA" id="ARBA00023014"/>
    </source>
</evidence>
<evidence type="ECO:0000256" key="9">
    <source>
        <dbReference type="ARBA" id="ARBA00022801"/>
    </source>
</evidence>
<dbReference type="InterPro" id="IPR041679">
    <property type="entry name" value="DNA2/NAM7-like_C"/>
</dbReference>
<comment type="cofactor">
    <cofactor evidence="1">
        <name>[4Fe-4S] cluster</name>
        <dbReference type="ChEBI" id="CHEBI:49883"/>
    </cofactor>
</comment>
<keyword evidence="19" id="KW-0158">Chromosome</keyword>
<evidence type="ECO:0000256" key="17">
    <source>
        <dbReference type="ARBA" id="ARBA00023268"/>
    </source>
</evidence>
<feature type="domain" description="DNA2/NAM7 helicase-like C-terminal" evidence="22">
    <location>
        <begin position="813"/>
        <end position="1034"/>
    </location>
</feature>
<dbReference type="EC" id="3.1.-.-" evidence="19"/>
<keyword evidence="14 19" id="KW-0238">DNA-binding</keyword>
<keyword evidence="6 19" id="KW-0479">Metal-binding</keyword>
<name>A0ABR2KXK8_9EUKA</name>
<keyword evidence="9 19" id="KW-0378">Hydrolase</keyword>
<evidence type="ECO:0000256" key="11">
    <source>
        <dbReference type="ARBA" id="ARBA00022840"/>
    </source>
</evidence>
<evidence type="ECO:0000256" key="19">
    <source>
        <dbReference type="RuleBase" id="RU367041"/>
    </source>
</evidence>
<sequence length="1084" mass="123198">MSFLGSDDDDSESCTLSLLQEKVFSQLHEEPQIQNPYEGAGSVQTVESFSIAQPLFIVIDYFLIGSDMEPEIIVRLWPGFKCEERFVHLKQMWSRSKISIGDTAFVVGDWEKRDDPYGFYTQKLSCFITDSNGFFILLPQVLIQGTRLAESQDCERKAYLMDFLSTAGTNISMLKGTVVHELIQSVLKGTLASDIDAKLDNILDSKQEELYEINKTTETFKPDLEDYLQKIREIATSLESRYNNYHQFGKSENKIQEVNKLPPYGCKTVNEEENIWSFQWGVKGKIDATLKQNGRLFPLELKSGSSYRGGPRDSHILQLASYMFMMQEKYKQLSGQSGIIYYAKDSISFEVAPKHLELMHIIMRRNVLSHAISHGTVPPTTGKASSCNLCDRKSACAFLESGEKSKSKIADQLRSFLSFEPKQQYIDFFKKWEKILLDEMYVTRASQTMIWLSTVKKRTENGRAIAHLTAKRDCVGNLELIAEDPSYITSSMIQVSDYIMLTKSGKPPIIGRGRIIEIKENRITLEMYESSLKKIRIQSDFNDDVVEIKKEDVSNNNDDDLDEVIDNDLCIDKWETTSSVDICRGNLMSLFTGQASATGSRLIDLIVDYEKPLFKELTFEEKEWKDRRLNDDQNNAIRMAISAKDYMLLLGMPGTGKTTALVSLIKRMVDDGNRVLVASFTHTAVDNICLKMNEERVNYIRFARSESLHHDVVDHSIDKIVADSTADEIRTKLDSCQVFATTCLGCSHPLLDMQSQAGRPFDICVVDEASQISLPTVLGPISRSRRFILVGDHYQLPPITRYAVGNGEESPPSLFRLLSEANPEAIVTLRTQYRMNDEILSLCNQIVYGFRMRTGSHAVAKRRMKLNNLSSLKKYNPYHQEWLNIAMSSDPSIVFYNTDRVPMYEQKNKGSKCNTEEAATVSIIVVSLILCGLLPSKVGVISPYRTQVNFIRKAIKKQLAYVKQFFPSIITDDFNEEIEVHTVDKFQGRDKECIVFSSVKSNKRCSPGTHITDWQRLNVAVTRAKTKFILVGSMDTLSNSPFFKKMFRIIDEKCIYSLRNDFNEVNFEPFCTVASISSLADSQT</sequence>
<dbReference type="Proteomes" id="UP001470230">
    <property type="component" value="Unassembled WGS sequence"/>
</dbReference>
<feature type="domain" description="DNA replication factor Dna2 N-terminal" evidence="20">
    <location>
        <begin position="83"/>
        <end position="291"/>
    </location>
</feature>
<evidence type="ECO:0000259" key="22">
    <source>
        <dbReference type="Pfam" id="PF13087"/>
    </source>
</evidence>
<keyword evidence="8 19" id="KW-0227">DNA damage</keyword>
<protein>
    <recommendedName>
        <fullName evidence="19">DNA replication ATP-dependent helicase/nuclease</fullName>
        <ecNumber evidence="19">3.1.-.-</ecNumber>
        <ecNumber evidence="19">3.6.4.12</ecNumber>
    </recommendedName>
</protein>
<evidence type="ECO:0000259" key="20">
    <source>
        <dbReference type="Pfam" id="PF08696"/>
    </source>
</evidence>
<evidence type="ECO:0000313" key="24">
    <source>
        <dbReference type="Proteomes" id="UP001470230"/>
    </source>
</evidence>
<evidence type="ECO:0000256" key="4">
    <source>
        <dbReference type="ARBA" id="ARBA00022705"/>
    </source>
</evidence>
<keyword evidence="17 19" id="KW-0511">Multifunctional enzyme</keyword>
<dbReference type="InterPro" id="IPR041677">
    <property type="entry name" value="DNA2/NAM7_AAA_11"/>
</dbReference>
<keyword evidence="15 19" id="KW-0234">DNA repair</keyword>
<keyword evidence="16 19" id="KW-0539">Nucleus</keyword>
<feature type="domain" description="DNA2/NAM7 helicase helicase" evidence="21">
    <location>
        <begin position="730"/>
        <end position="800"/>
    </location>
</feature>
<dbReference type="Pfam" id="PF08696">
    <property type="entry name" value="Dna2"/>
    <property type="match status" value="1"/>
</dbReference>
<dbReference type="InterPro" id="IPR047187">
    <property type="entry name" value="SF1_C_Upf1"/>
</dbReference>
<comment type="catalytic activity">
    <reaction evidence="18 19">
        <text>ATP + H2O = ADP + phosphate + H(+)</text>
        <dbReference type="Rhea" id="RHEA:13065"/>
        <dbReference type="ChEBI" id="CHEBI:15377"/>
        <dbReference type="ChEBI" id="CHEBI:15378"/>
        <dbReference type="ChEBI" id="CHEBI:30616"/>
        <dbReference type="ChEBI" id="CHEBI:43474"/>
        <dbReference type="ChEBI" id="CHEBI:456216"/>
        <dbReference type="EC" id="3.6.4.12"/>
    </reaction>
</comment>
<organism evidence="23 24">
    <name type="scientific">Tritrichomonas musculus</name>
    <dbReference type="NCBI Taxonomy" id="1915356"/>
    <lineage>
        <taxon>Eukaryota</taxon>
        <taxon>Metamonada</taxon>
        <taxon>Parabasalia</taxon>
        <taxon>Tritrichomonadida</taxon>
        <taxon>Tritrichomonadidae</taxon>
        <taxon>Tritrichomonas</taxon>
    </lineage>
</organism>
<dbReference type="SUPFAM" id="SSF52540">
    <property type="entry name" value="P-loop containing nucleoside triphosphate hydrolases"/>
    <property type="match status" value="1"/>
</dbReference>
<comment type="caution">
    <text evidence="23">The sequence shown here is derived from an EMBL/GenBank/DDBJ whole genome shotgun (WGS) entry which is preliminary data.</text>
</comment>
<evidence type="ECO:0000256" key="3">
    <source>
        <dbReference type="ARBA" id="ARBA00022485"/>
    </source>
</evidence>
<keyword evidence="10 19" id="KW-0347">Helicase</keyword>
<keyword evidence="11 19" id="KW-0067">ATP-binding</keyword>
<evidence type="ECO:0000256" key="8">
    <source>
        <dbReference type="ARBA" id="ARBA00022763"/>
    </source>
</evidence>
<dbReference type="EMBL" id="JAPFFF010000003">
    <property type="protein sequence ID" value="KAK8895551.1"/>
    <property type="molecule type" value="Genomic_DNA"/>
</dbReference>
<evidence type="ECO:0000259" key="21">
    <source>
        <dbReference type="Pfam" id="PF13086"/>
    </source>
</evidence>
<evidence type="ECO:0000256" key="5">
    <source>
        <dbReference type="ARBA" id="ARBA00022722"/>
    </source>
</evidence>
<dbReference type="InterPro" id="IPR026851">
    <property type="entry name" value="Dna2/JHS1_DEXXQ-box"/>
</dbReference>
<evidence type="ECO:0000256" key="15">
    <source>
        <dbReference type="ARBA" id="ARBA00023204"/>
    </source>
</evidence>
<keyword evidence="12 19" id="KW-0408">Iron</keyword>
<comment type="function">
    <text evidence="19">Key enzyme involved in DNA replication and DNA repair. Involved in Okazaki fragments processing by cleaving long flaps that escape FEN1: flaps that are longer than 27 nucleotides are coated by replication protein A complex (RPA), leading to recruit DNA2 which cleaves the flap until it is too short to bind RPA and becomes a substrate for FEN1. Also involved in 5'-end resection of DNA during double-strand break (DSB) repair by mediating the cleavage of 5'-ssDNA.</text>
</comment>
<reference evidence="23 24" key="1">
    <citation type="submission" date="2024-04" db="EMBL/GenBank/DDBJ databases">
        <title>Tritrichomonas musculus Genome.</title>
        <authorList>
            <person name="Alves-Ferreira E."/>
            <person name="Grigg M."/>
            <person name="Lorenzi H."/>
            <person name="Galac M."/>
        </authorList>
    </citation>
    <scope>NUCLEOTIDE SEQUENCE [LARGE SCALE GENOMIC DNA]</scope>
    <source>
        <strain evidence="23 24">EAF2021</strain>
    </source>
</reference>
<comment type="similarity">
    <text evidence="2 19">Belongs to the DNA2/NAM7 helicase family.</text>
</comment>
<keyword evidence="3 19" id="KW-0004">4Fe-4S</keyword>
<dbReference type="CDD" id="cd18808">
    <property type="entry name" value="SF1_C_Upf1"/>
    <property type="match status" value="1"/>
</dbReference>
<dbReference type="PANTHER" id="PTHR10887:SF433">
    <property type="entry name" value="DNA REPLICATION ATP-DEPENDENT HELICASE_NUCLEASE DNA2"/>
    <property type="match status" value="1"/>
</dbReference>
<evidence type="ECO:0000256" key="2">
    <source>
        <dbReference type="ARBA" id="ARBA00007913"/>
    </source>
</evidence>
<comment type="subcellular location">
    <subcellularLocation>
        <location evidence="19">Nucleus</location>
    </subcellularLocation>
    <subcellularLocation>
        <location evidence="19">Chromosome</location>
    </subcellularLocation>
</comment>
<accession>A0ABR2KXK8</accession>
<dbReference type="Gene3D" id="3.90.320.10">
    <property type="match status" value="1"/>
</dbReference>
<evidence type="ECO:0000256" key="6">
    <source>
        <dbReference type="ARBA" id="ARBA00022723"/>
    </source>
</evidence>
<dbReference type="InterPro" id="IPR011604">
    <property type="entry name" value="PDDEXK-like_dom_sf"/>
</dbReference>
<feature type="domain" description="DNA2/NAM7 helicase helicase" evidence="21">
    <location>
        <begin position="629"/>
        <end position="727"/>
    </location>
</feature>